<evidence type="ECO:0000259" key="1">
    <source>
        <dbReference type="Pfam" id="PF08241"/>
    </source>
</evidence>
<organism evidence="2 3">
    <name type="scientific">Lacrimispora algidixylanolytica</name>
    <dbReference type="NCBI Taxonomy" id="94868"/>
    <lineage>
        <taxon>Bacteria</taxon>
        <taxon>Bacillati</taxon>
        <taxon>Bacillota</taxon>
        <taxon>Clostridia</taxon>
        <taxon>Lachnospirales</taxon>
        <taxon>Lachnospiraceae</taxon>
        <taxon>Lacrimispora</taxon>
    </lineage>
</organism>
<dbReference type="CDD" id="cd02440">
    <property type="entry name" value="AdoMet_MTases"/>
    <property type="match status" value="1"/>
</dbReference>
<dbReference type="PANTHER" id="PTHR43591:SF24">
    <property type="entry name" value="2-METHOXY-6-POLYPRENYL-1,4-BENZOQUINOL METHYLASE, MITOCHONDRIAL"/>
    <property type="match status" value="1"/>
</dbReference>
<dbReference type="Proteomes" id="UP000284277">
    <property type="component" value="Unassembled WGS sequence"/>
</dbReference>
<dbReference type="SUPFAM" id="SSF53335">
    <property type="entry name" value="S-adenosyl-L-methionine-dependent methyltransferases"/>
    <property type="match status" value="1"/>
</dbReference>
<dbReference type="Pfam" id="PF08241">
    <property type="entry name" value="Methyltransf_11"/>
    <property type="match status" value="1"/>
</dbReference>
<dbReference type="PANTHER" id="PTHR43591">
    <property type="entry name" value="METHYLTRANSFERASE"/>
    <property type="match status" value="1"/>
</dbReference>
<sequence>MGAYTLEQIEERVKRYWTLRSHDFSSVRRRELEEEVSKRWLTEIRKYLPDNKPLKILDVGTGAGFFAVLLSMEGHKVWGVDITPAMIEEAKRLSKDLSLTISFEVMDAQNLVFPDEAFDVVISRNLTWTLPEPEKAYKEWIRVLKKGGILLNFDADYGQDVLNSEPEQEEDWVGSGCHIGMTKELLLESNQITKSMEISQNKRPNWDLNVLQSMVNCKISCDQEAGARILRENNGEKTPTFLIAVEKAGG</sequence>
<dbReference type="InterPro" id="IPR013216">
    <property type="entry name" value="Methyltransf_11"/>
</dbReference>
<feature type="domain" description="Methyltransferase type 11" evidence="1">
    <location>
        <begin position="57"/>
        <end position="151"/>
    </location>
</feature>
<dbReference type="GO" id="GO:0008757">
    <property type="term" value="F:S-adenosylmethionine-dependent methyltransferase activity"/>
    <property type="evidence" value="ECO:0007669"/>
    <property type="project" value="InterPro"/>
</dbReference>
<protein>
    <recommendedName>
        <fullName evidence="1">Methyltransferase type 11 domain-containing protein</fullName>
    </recommendedName>
</protein>
<dbReference type="InterPro" id="IPR029063">
    <property type="entry name" value="SAM-dependent_MTases_sf"/>
</dbReference>
<evidence type="ECO:0000313" key="2">
    <source>
        <dbReference type="EMBL" id="RKD33668.1"/>
    </source>
</evidence>
<dbReference type="EMBL" id="MCIA01000006">
    <property type="protein sequence ID" value="RKD33668.1"/>
    <property type="molecule type" value="Genomic_DNA"/>
</dbReference>
<gene>
    <name evidence="2" type="ORF">BET01_14165</name>
</gene>
<dbReference type="AlphaFoldDB" id="A0A419T8F0"/>
<comment type="caution">
    <text evidence="2">The sequence shown here is derived from an EMBL/GenBank/DDBJ whole genome shotgun (WGS) entry which is preliminary data.</text>
</comment>
<name>A0A419T8F0_9FIRM</name>
<accession>A0A419T8F0</accession>
<reference evidence="2 3" key="1">
    <citation type="submission" date="2016-08" db="EMBL/GenBank/DDBJ databases">
        <title>A new outlook on sporulation: Clostridium algidixylanolyticum.</title>
        <authorList>
            <person name="Poppleton D.I."/>
            <person name="Gribaldo S."/>
        </authorList>
    </citation>
    <scope>NUCLEOTIDE SEQUENCE [LARGE SCALE GENOMIC DNA]</scope>
    <source>
        <strain evidence="2 3">SPL73</strain>
    </source>
</reference>
<evidence type="ECO:0000313" key="3">
    <source>
        <dbReference type="Proteomes" id="UP000284277"/>
    </source>
</evidence>
<keyword evidence="3" id="KW-1185">Reference proteome</keyword>
<proteinExistence type="predicted"/>
<dbReference type="Gene3D" id="3.40.50.150">
    <property type="entry name" value="Vaccinia Virus protein VP39"/>
    <property type="match status" value="1"/>
</dbReference>